<protein>
    <submittedName>
        <fullName evidence="6">TTN</fullName>
        <ecNumber evidence="6">2.7.11.1</ecNumber>
    </submittedName>
</protein>
<evidence type="ECO:0000256" key="1">
    <source>
        <dbReference type="ARBA" id="ARBA00004496"/>
    </source>
</evidence>
<dbReference type="PANTHER" id="PTHR35971:SF5">
    <property type="entry name" value="OBSCURIN LIKE CYTOSKELETAL ADAPTOR 1"/>
    <property type="match status" value="1"/>
</dbReference>
<sequence length="397" mass="46066">MILRIKLFITGRKAVLRGGIDADICSVERYQPFPIRFYTNASTNCIFLKSVCNEEGQVVYGHGNRNTDTTCRCDYRRGFDFLVKPNNQCFCKPLQEDCSCYFKTCSNTSQVLSHDYQCIYITDTNLVTQCRPITDEEDISKGKSKLVEHNVSSPVYFIDESHVKITLYEGESFELEYPVSRGNRHVVIYKSGISIKKHNKLLIKHVNIQDEGVYHAEWYLLRSKYTMLTVLPLEIKSPEHELYLIEGETLALNYQLQHERLLLHFFKNNNFIAQTEDITKERNGMLNVLTIRNVKPKDEGLYFAKVNTIRSEATKLTVQSMFTSALEPVYCIEGDILQLKCTVYSEKIDVHWYKGDMEIKENETISINWAESNLNMRKCVILVNTALSLERYRNNSE</sequence>
<dbReference type="SUPFAM" id="SSF48726">
    <property type="entry name" value="Immunoglobulin"/>
    <property type="match status" value="2"/>
</dbReference>
<dbReference type="OrthoDB" id="6115582at2759"/>
<dbReference type="Proteomes" id="UP000507470">
    <property type="component" value="Unassembled WGS sequence"/>
</dbReference>
<evidence type="ECO:0000313" key="7">
    <source>
        <dbReference type="Proteomes" id="UP000507470"/>
    </source>
</evidence>
<evidence type="ECO:0000256" key="4">
    <source>
        <dbReference type="ARBA" id="ARBA00023157"/>
    </source>
</evidence>
<evidence type="ECO:0000259" key="5">
    <source>
        <dbReference type="SMART" id="SM00409"/>
    </source>
</evidence>
<evidence type="ECO:0000256" key="3">
    <source>
        <dbReference type="ARBA" id="ARBA00022553"/>
    </source>
</evidence>
<dbReference type="GO" id="GO:0004674">
    <property type="term" value="F:protein serine/threonine kinase activity"/>
    <property type="evidence" value="ECO:0007669"/>
    <property type="project" value="UniProtKB-EC"/>
</dbReference>
<dbReference type="GO" id="GO:0005737">
    <property type="term" value="C:cytoplasm"/>
    <property type="evidence" value="ECO:0007669"/>
    <property type="project" value="UniProtKB-SubCell"/>
</dbReference>
<gene>
    <name evidence="6" type="ORF">MCOR_43787</name>
</gene>
<accession>A0A6J8DPS4</accession>
<keyword evidence="2" id="KW-0963">Cytoplasm</keyword>
<organism evidence="6 7">
    <name type="scientific">Mytilus coruscus</name>
    <name type="common">Sea mussel</name>
    <dbReference type="NCBI Taxonomy" id="42192"/>
    <lineage>
        <taxon>Eukaryota</taxon>
        <taxon>Metazoa</taxon>
        <taxon>Spiralia</taxon>
        <taxon>Lophotrochozoa</taxon>
        <taxon>Mollusca</taxon>
        <taxon>Bivalvia</taxon>
        <taxon>Autobranchia</taxon>
        <taxon>Pteriomorphia</taxon>
        <taxon>Mytilida</taxon>
        <taxon>Mytiloidea</taxon>
        <taxon>Mytilidae</taxon>
        <taxon>Mytilinae</taxon>
        <taxon>Mytilus</taxon>
    </lineage>
</organism>
<dbReference type="InterPro" id="IPR013783">
    <property type="entry name" value="Ig-like_fold"/>
</dbReference>
<dbReference type="SMART" id="SM00409">
    <property type="entry name" value="IG"/>
    <property type="match status" value="2"/>
</dbReference>
<dbReference type="InterPro" id="IPR052385">
    <property type="entry name" value="Obscurin/Obscurin-like_Reg"/>
</dbReference>
<dbReference type="PANTHER" id="PTHR35971">
    <property type="entry name" value="SI:DKEY-31G6.6"/>
    <property type="match status" value="1"/>
</dbReference>
<keyword evidence="4" id="KW-1015">Disulfide bond</keyword>
<reference evidence="6 7" key="1">
    <citation type="submission" date="2020-06" db="EMBL/GenBank/DDBJ databases">
        <authorList>
            <person name="Li R."/>
            <person name="Bekaert M."/>
        </authorList>
    </citation>
    <scope>NUCLEOTIDE SEQUENCE [LARGE SCALE GENOMIC DNA]</scope>
    <source>
        <strain evidence="7">wild</strain>
    </source>
</reference>
<evidence type="ECO:0000256" key="2">
    <source>
        <dbReference type="ARBA" id="ARBA00022490"/>
    </source>
</evidence>
<name>A0A6J8DPS4_MYTCO</name>
<dbReference type="AlphaFoldDB" id="A0A6J8DPS4"/>
<keyword evidence="6" id="KW-0808">Transferase</keyword>
<dbReference type="EC" id="2.7.11.1" evidence="6"/>
<evidence type="ECO:0000313" key="6">
    <source>
        <dbReference type="EMBL" id="CAC5410613.1"/>
    </source>
</evidence>
<feature type="domain" description="Immunoglobulin" evidence="5">
    <location>
        <begin position="239"/>
        <end position="319"/>
    </location>
</feature>
<dbReference type="InterPro" id="IPR003599">
    <property type="entry name" value="Ig_sub"/>
</dbReference>
<keyword evidence="3" id="KW-0597">Phosphoprotein</keyword>
<proteinExistence type="predicted"/>
<dbReference type="InterPro" id="IPR036179">
    <property type="entry name" value="Ig-like_dom_sf"/>
</dbReference>
<dbReference type="EMBL" id="CACVKT020007780">
    <property type="protein sequence ID" value="CAC5410613.1"/>
    <property type="molecule type" value="Genomic_DNA"/>
</dbReference>
<feature type="domain" description="Immunoglobulin" evidence="5">
    <location>
        <begin position="162"/>
        <end position="231"/>
    </location>
</feature>
<comment type="subcellular location">
    <subcellularLocation>
        <location evidence="1">Cytoplasm</location>
    </subcellularLocation>
</comment>
<dbReference type="Gene3D" id="2.60.40.10">
    <property type="entry name" value="Immunoglobulins"/>
    <property type="match status" value="2"/>
</dbReference>
<keyword evidence="7" id="KW-1185">Reference proteome</keyword>